<evidence type="ECO:0000313" key="16">
    <source>
        <dbReference type="EMBL" id="SDB85087.1"/>
    </source>
</evidence>
<feature type="transmembrane region" description="Helical" evidence="12">
    <location>
        <begin position="271"/>
        <end position="292"/>
    </location>
</feature>
<feature type="transmembrane region" description="Helical" evidence="12">
    <location>
        <begin position="410"/>
        <end position="432"/>
    </location>
</feature>
<evidence type="ECO:0000259" key="13">
    <source>
        <dbReference type="PROSITE" id="PS51093"/>
    </source>
</evidence>
<dbReference type="SUPFAM" id="SSF55604">
    <property type="entry name" value="Glucose permease domain IIB"/>
    <property type="match status" value="1"/>
</dbReference>
<evidence type="ECO:0000256" key="10">
    <source>
        <dbReference type="ARBA" id="ARBA00023136"/>
    </source>
</evidence>
<name>A0A1G6GSW5_9MICO</name>
<feature type="active site" description="Phosphocysteine intermediate; for EIIB activity" evidence="11">
    <location>
        <position position="47"/>
    </location>
</feature>
<dbReference type="Pfam" id="PF00367">
    <property type="entry name" value="PTS_EIIB"/>
    <property type="match status" value="1"/>
</dbReference>
<dbReference type="GO" id="GO:0008982">
    <property type="term" value="F:protein-N(PI)-phosphohistidine-sugar phosphotransferase activity"/>
    <property type="evidence" value="ECO:0007669"/>
    <property type="project" value="InterPro"/>
</dbReference>
<feature type="transmembrane region" description="Helical" evidence="12">
    <location>
        <begin position="352"/>
        <end position="373"/>
    </location>
</feature>
<feature type="transmembrane region" description="Helical" evidence="12">
    <location>
        <begin position="199"/>
        <end position="222"/>
    </location>
</feature>
<feature type="transmembrane region" description="Helical" evidence="12">
    <location>
        <begin position="120"/>
        <end position="145"/>
    </location>
</feature>
<reference evidence="16 17" key="1">
    <citation type="submission" date="2016-09" db="EMBL/GenBank/DDBJ databases">
        <authorList>
            <person name="Capua I."/>
            <person name="De Benedictis P."/>
            <person name="Joannis T."/>
            <person name="Lombin L.H."/>
            <person name="Cattoli G."/>
        </authorList>
    </citation>
    <scope>NUCLEOTIDE SEQUENCE [LARGE SCALE GENOMIC DNA]</scope>
    <source>
        <strain evidence="16 17">NIO-1002</strain>
    </source>
</reference>
<evidence type="ECO:0000256" key="8">
    <source>
        <dbReference type="ARBA" id="ARBA00022777"/>
    </source>
</evidence>
<evidence type="ECO:0000256" key="7">
    <source>
        <dbReference type="ARBA" id="ARBA00022692"/>
    </source>
</evidence>
<dbReference type="InterPro" id="IPR003352">
    <property type="entry name" value="PTS_EIIC"/>
</dbReference>
<dbReference type="InterPro" id="IPR001996">
    <property type="entry name" value="PTS_IIB_1"/>
</dbReference>
<keyword evidence="5" id="KW-0808">Transferase</keyword>
<dbReference type="PROSITE" id="PS51093">
    <property type="entry name" value="PTS_EIIA_TYPE_1"/>
    <property type="match status" value="1"/>
</dbReference>
<evidence type="ECO:0000256" key="5">
    <source>
        <dbReference type="ARBA" id="ARBA00022679"/>
    </source>
</evidence>
<dbReference type="GO" id="GO:0090589">
    <property type="term" value="F:protein-phosphocysteine-trehalose phosphotransferase system transporter activity"/>
    <property type="evidence" value="ECO:0007669"/>
    <property type="project" value="TreeGrafter"/>
</dbReference>
<sequence length="649" mass="65593">MPTRTLDLTTPWGGVARGGVPMDAVSMADAIRRALGGTENIAAATHCATRLRVTPRELERVDATALAAVPGVLATQIVGAQVQIVVGPGHVDDVAAALDRVLAPPPAASPRPLPTRVIGVLVDVFTPLLPAFVAGGLLTALHNVLAGPGAFGDLAVVDAVPWLRGPVALVGLLGAAVFALLPVLLGFSAAGRFGGSPYLGAAMGAALVAAPGLTADSALPAIHLTPETGWVIGGIDVLSIDYQGTVVPIIAICVVLARLERFFGRRLRGSARLLLVPLLTLLTTGLLAFLVLGPALRFAGDAAAAAMEWLYTSAGVLGGTVVGAVYSPLVVTGLHQGLIAIELGLLSTGGSFIFPIAAAANVAQAAATLAVWVSTRRGSRLRALAATATAPAALGIAEPAMFGVTLRLRVPFVIAVGSTAVAATLLAAFRVQAVTLGAAGVFGFASIAPGRVLPFLTCLGVAVVLSFTGTLLWARWRRRRGRPLEGDTATTSRDDSVVHSPVSGSRVEVASLADPTFAASALGPTSAVAPASGLVAAPADGTVSAIAAASHAYGVTTDDGTELLVHVGIDTVRLDGRGFRRLVRVGDRVAAGDALVHVDLAAVAAAGLDPVVLTIVTNADERAFVAVDGAGEVSVGTPVMRRTRFGDEI</sequence>
<keyword evidence="6" id="KW-0598">Phosphotransferase system</keyword>
<dbReference type="CDD" id="cd00212">
    <property type="entry name" value="PTS_IIB_glc"/>
    <property type="match status" value="1"/>
</dbReference>
<evidence type="ECO:0000256" key="4">
    <source>
        <dbReference type="ARBA" id="ARBA00022597"/>
    </source>
</evidence>
<feature type="domain" description="PTS EIIB type-1" evidence="14">
    <location>
        <begin position="25"/>
        <end position="108"/>
    </location>
</feature>
<dbReference type="EMBL" id="FMYG01000001">
    <property type="protein sequence ID" value="SDB85087.1"/>
    <property type="molecule type" value="Genomic_DNA"/>
</dbReference>
<dbReference type="Gene3D" id="2.70.70.10">
    <property type="entry name" value="Glucose Permease (Domain IIA)"/>
    <property type="match status" value="1"/>
</dbReference>
<comment type="subcellular location">
    <subcellularLocation>
        <location evidence="1">Cell membrane</location>
        <topology evidence="1">Multi-pass membrane protein</topology>
    </subcellularLocation>
</comment>
<evidence type="ECO:0000256" key="9">
    <source>
        <dbReference type="ARBA" id="ARBA00022989"/>
    </source>
</evidence>
<evidence type="ECO:0000256" key="3">
    <source>
        <dbReference type="ARBA" id="ARBA00022475"/>
    </source>
</evidence>
<keyword evidence="3" id="KW-1003">Cell membrane</keyword>
<feature type="domain" description="PTS EIIA type-1" evidence="13">
    <location>
        <begin position="514"/>
        <end position="618"/>
    </location>
</feature>
<feature type="transmembrane region" description="Helical" evidence="12">
    <location>
        <begin position="165"/>
        <end position="187"/>
    </location>
</feature>
<dbReference type="InterPro" id="IPR011055">
    <property type="entry name" value="Dup_hybrid_motif"/>
</dbReference>
<dbReference type="Pfam" id="PF02378">
    <property type="entry name" value="PTS_EIIC"/>
    <property type="match status" value="1"/>
</dbReference>
<dbReference type="STRING" id="993073.AS029_02040"/>
<dbReference type="PANTHER" id="PTHR30175">
    <property type="entry name" value="PHOSPHOTRANSFERASE SYSTEM TRANSPORT PROTEIN"/>
    <property type="match status" value="1"/>
</dbReference>
<keyword evidence="9 12" id="KW-1133">Transmembrane helix</keyword>
<dbReference type="InterPro" id="IPR013013">
    <property type="entry name" value="PTS_EIIC_1"/>
</dbReference>
<proteinExistence type="predicted"/>
<dbReference type="GO" id="GO:0015771">
    <property type="term" value="P:trehalose transport"/>
    <property type="evidence" value="ECO:0007669"/>
    <property type="project" value="TreeGrafter"/>
</dbReference>
<dbReference type="PROSITE" id="PS00371">
    <property type="entry name" value="PTS_EIIA_TYPE_1_HIS"/>
    <property type="match status" value="1"/>
</dbReference>
<dbReference type="PANTHER" id="PTHR30175:SF1">
    <property type="entry name" value="PTS SYSTEM ARBUTIN-, CELLOBIOSE-, AND SALICIN-SPECIFIC EIIBC COMPONENT-RELATED"/>
    <property type="match status" value="1"/>
</dbReference>
<keyword evidence="10 12" id="KW-0472">Membrane</keyword>
<dbReference type="Proteomes" id="UP000183203">
    <property type="component" value="Unassembled WGS sequence"/>
</dbReference>
<evidence type="ECO:0000256" key="1">
    <source>
        <dbReference type="ARBA" id="ARBA00004651"/>
    </source>
</evidence>
<dbReference type="InterPro" id="IPR018113">
    <property type="entry name" value="PTrfase_EIIB_Cys"/>
</dbReference>
<dbReference type="GO" id="GO:0016301">
    <property type="term" value="F:kinase activity"/>
    <property type="evidence" value="ECO:0007669"/>
    <property type="project" value="UniProtKB-KW"/>
</dbReference>
<evidence type="ECO:0000256" key="11">
    <source>
        <dbReference type="PROSITE-ProRule" id="PRU00421"/>
    </source>
</evidence>
<keyword evidence="7 12" id="KW-0812">Transmembrane</keyword>
<dbReference type="GO" id="GO:0005886">
    <property type="term" value="C:plasma membrane"/>
    <property type="evidence" value="ECO:0007669"/>
    <property type="project" value="UniProtKB-SubCell"/>
</dbReference>
<dbReference type="Gene3D" id="3.30.1360.60">
    <property type="entry name" value="Glucose permease domain IIB"/>
    <property type="match status" value="1"/>
</dbReference>
<evidence type="ECO:0000313" key="17">
    <source>
        <dbReference type="Proteomes" id="UP000183203"/>
    </source>
</evidence>
<gene>
    <name evidence="16" type="ORF">SAMN05216418_0650</name>
</gene>
<dbReference type="PROSITE" id="PS51098">
    <property type="entry name" value="PTS_EIIB_TYPE_1"/>
    <property type="match status" value="1"/>
</dbReference>
<dbReference type="NCBIfam" id="TIGR00830">
    <property type="entry name" value="PTBA"/>
    <property type="match status" value="1"/>
</dbReference>
<dbReference type="RefSeq" id="WP_167345219.1">
    <property type="nucleotide sequence ID" value="NZ_FMYG01000001.1"/>
</dbReference>
<keyword evidence="4" id="KW-0762">Sugar transport</keyword>
<dbReference type="GO" id="GO:0009401">
    <property type="term" value="P:phosphoenolpyruvate-dependent sugar phosphotransferase system"/>
    <property type="evidence" value="ECO:0007669"/>
    <property type="project" value="UniProtKB-KW"/>
</dbReference>
<dbReference type="InterPro" id="IPR036878">
    <property type="entry name" value="Glu_permease_IIB"/>
</dbReference>
<dbReference type="InterPro" id="IPR001127">
    <property type="entry name" value="PTS_EIIA_1_perm"/>
</dbReference>
<feature type="domain" description="PTS EIIC type-1" evidence="15">
    <location>
        <begin position="119"/>
        <end position="489"/>
    </location>
</feature>
<evidence type="ECO:0000256" key="12">
    <source>
        <dbReference type="SAM" id="Phobius"/>
    </source>
</evidence>
<protein>
    <submittedName>
        <fullName evidence="16">PTS system, sucrose-specific IIC component</fullName>
    </submittedName>
</protein>
<dbReference type="PROSITE" id="PS51103">
    <property type="entry name" value="PTS_EIIC_TYPE_1"/>
    <property type="match status" value="1"/>
</dbReference>
<dbReference type="Pfam" id="PF00358">
    <property type="entry name" value="PTS_EIIA_1"/>
    <property type="match status" value="1"/>
</dbReference>
<evidence type="ECO:0000256" key="6">
    <source>
        <dbReference type="ARBA" id="ARBA00022683"/>
    </source>
</evidence>
<dbReference type="InterPro" id="IPR050558">
    <property type="entry name" value="PTS_Sugar-Specific_Components"/>
</dbReference>
<accession>A0A1G6GSW5</accession>
<evidence type="ECO:0000259" key="14">
    <source>
        <dbReference type="PROSITE" id="PS51098"/>
    </source>
</evidence>
<keyword evidence="2" id="KW-0813">Transport</keyword>
<organism evidence="16 17">
    <name type="scientific">Microbacterium enclense</name>
    <dbReference type="NCBI Taxonomy" id="993073"/>
    <lineage>
        <taxon>Bacteria</taxon>
        <taxon>Bacillati</taxon>
        <taxon>Actinomycetota</taxon>
        <taxon>Actinomycetes</taxon>
        <taxon>Micrococcales</taxon>
        <taxon>Microbacteriaceae</taxon>
        <taxon>Microbacterium</taxon>
    </lineage>
</organism>
<evidence type="ECO:0000259" key="15">
    <source>
        <dbReference type="PROSITE" id="PS51103"/>
    </source>
</evidence>
<dbReference type="AlphaFoldDB" id="A0A1G6GSW5"/>
<dbReference type="SUPFAM" id="SSF51261">
    <property type="entry name" value="Duplicated hybrid motif"/>
    <property type="match status" value="1"/>
</dbReference>
<keyword evidence="8" id="KW-0418">Kinase</keyword>
<evidence type="ECO:0000256" key="2">
    <source>
        <dbReference type="ARBA" id="ARBA00022448"/>
    </source>
</evidence>
<feature type="transmembrane region" description="Helical" evidence="12">
    <location>
        <begin position="452"/>
        <end position="474"/>
    </location>
</feature>